<reference evidence="7 8" key="1">
    <citation type="submission" date="2019-09" db="EMBL/GenBank/DDBJ databases">
        <authorList>
            <person name="Park J.-S."/>
            <person name="Choi H.-J."/>
        </authorList>
    </citation>
    <scope>NUCLEOTIDE SEQUENCE [LARGE SCALE GENOMIC DNA]</scope>
    <source>
        <strain evidence="7 8">176SS1-4</strain>
    </source>
</reference>
<dbReference type="PANTHER" id="PTHR30606">
    <property type="entry name" value="LIPID A BIOSYNTHESIS LAUROYL ACYLTRANSFERASE"/>
    <property type="match status" value="1"/>
</dbReference>
<dbReference type="Proteomes" id="UP000326554">
    <property type="component" value="Unassembled WGS sequence"/>
</dbReference>
<protein>
    <submittedName>
        <fullName evidence="7">Lauroyl acyltransferase</fullName>
    </submittedName>
</protein>
<keyword evidence="5" id="KW-0472">Membrane</keyword>
<evidence type="ECO:0000256" key="1">
    <source>
        <dbReference type="ARBA" id="ARBA00004533"/>
    </source>
</evidence>
<dbReference type="InterPro" id="IPR004960">
    <property type="entry name" value="LipA_acyltrans"/>
</dbReference>
<name>A0A5J5GLS5_9RHOB</name>
<evidence type="ECO:0000256" key="2">
    <source>
        <dbReference type="ARBA" id="ARBA00022475"/>
    </source>
</evidence>
<keyword evidence="3" id="KW-0997">Cell inner membrane</keyword>
<sequence>MAPAMDDTPLTRRIAHRTGFLAFKTILAVLNRLPYAWRVHGMGWLATRVIGPLAGYRRRALTNLEMVWPGMPGPERRRLADETLDNFGRTVIENFCHADFAAHLARTGTRVEGPGLPALDAARAEGRPVLFAAAHFGNHEAPRHAFAAQGTAVGGIYRPLSNPYIDRDYRETLNAIGAETFPQGREGTARFARYLRNGGWGILYYDIHQPRGDKLEFMGLPARTSTSAAKLALKHGAALVPVFAVRQPDGLSFRVIVEEPIAPGDPMEMTEALHARLEARIAETPAQWMWIHRRWKSHQKAQARSRTLSS</sequence>
<evidence type="ECO:0000256" key="6">
    <source>
        <dbReference type="ARBA" id="ARBA00023315"/>
    </source>
</evidence>
<evidence type="ECO:0000256" key="4">
    <source>
        <dbReference type="ARBA" id="ARBA00022679"/>
    </source>
</evidence>
<keyword evidence="8" id="KW-1185">Reference proteome</keyword>
<evidence type="ECO:0000313" key="7">
    <source>
        <dbReference type="EMBL" id="KAA9009269.1"/>
    </source>
</evidence>
<dbReference type="CDD" id="cd07984">
    <property type="entry name" value="LPLAT_LABLAT-like"/>
    <property type="match status" value="1"/>
</dbReference>
<dbReference type="EMBL" id="VYQE01000002">
    <property type="protein sequence ID" value="KAA9009269.1"/>
    <property type="molecule type" value="Genomic_DNA"/>
</dbReference>
<comment type="subcellular location">
    <subcellularLocation>
        <location evidence="1">Cell inner membrane</location>
    </subcellularLocation>
</comment>
<dbReference type="Pfam" id="PF03279">
    <property type="entry name" value="Lip_A_acyltrans"/>
    <property type="match status" value="1"/>
</dbReference>
<dbReference type="GO" id="GO:0009247">
    <property type="term" value="P:glycolipid biosynthetic process"/>
    <property type="evidence" value="ECO:0007669"/>
    <property type="project" value="UniProtKB-ARBA"/>
</dbReference>
<evidence type="ECO:0000256" key="3">
    <source>
        <dbReference type="ARBA" id="ARBA00022519"/>
    </source>
</evidence>
<dbReference type="PANTHER" id="PTHR30606:SF10">
    <property type="entry name" value="PHOSPHATIDYLINOSITOL MANNOSIDE ACYLTRANSFERASE"/>
    <property type="match status" value="1"/>
</dbReference>
<keyword evidence="2" id="KW-1003">Cell membrane</keyword>
<dbReference type="AlphaFoldDB" id="A0A5J5GLS5"/>
<dbReference type="GO" id="GO:0016746">
    <property type="term" value="F:acyltransferase activity"/>
    <property type="evidence" value="ECO:0007669"/>
    <property type="project" value="UniProtKB-KW"/>
</dbReference>
<keyword evidence="4 7" id="KW-0808">Transferase</keyword>
<accession>A0A5J5GLS5</accession>
<gene>
    <name evidence="7" type="ORF">F3S47_08450</name>
</gene>
<comment type="caution">
    <text evidence="7">The sequence shown here is derived from an EMBL/GenBank/DDBJ whole genome shotgun (WGS) entry which is preliminary data.</text>
</comment>
<dbReference type="GO" id="GO:0005886">
    <property type="term" value="C:plasma membrane"/>
    <property type="evidence" value="ECO:0007669"/>
    <property type="project" value="UniProtKB-SubCell"/>
</dbReference>
<evidence type="ECO:0000256" key="5">
    <source>
        <dbReference type="ARBA" id="ARBA00023136"/>
    </source>
</evidence>
<evidence type="ECO:0000313" key="8">
    <source>
        <dbReference type="Proteomes" id="UP000326554"/>
    </source>
</evidence>
<organism evidence="7 8">
    <name type="scientific">Histidinibacterium aquaticum</name>
    <dbReference type="NCBI Taxonomy" id="2613962"/>
    <lineage>
        <taxon>Bacteria</taxon>
        <taxon>Pseudomonadati</taxon>
        <taxon>Pseudomonadota</taxon>
        <taxon>Alphaproteobacteria</taxon>
        <taxon>Rhodobacterales</taxon>
        <taxon>Paracoccaceae</taxon>
        <taxon>Histidinibacterium</taxon>
    </lineage>
</organism>
<keyword evidence="6 7" id="KW-0012">Acyltransferase</keyword>
<proteinExistence type="predicted"/>